<evidence type="ECO:0000256" key="1">
    <source>
        <dbReference type="ARBA" id="ARBA00000900"/>
    </source>
</evidence>
<dbReference type="GO" id="GO:0051087">
    <property type="term" value="F:protein-folding chaperone binding"/>
    <property type="evidence" value="ECO:0007669"/>
    <property type="project" value="TreeGrafter"/>
</dbReference>
<dbReference type="GO" id="GO:0043161">
    <property type="term" value="P:proteasome-mediated ubiquitin-dependent protein catabolic process"/>
    <property type="evidence" value="ECO:0007669"/>
    <property type="project" value="TreeGrafter"/>
</dbReference>
<dbReference type="Proteomes" id="UP000431533">
    <property type="component" value="Unassembled WGS sequence"/>
</dbReference>
<organism evidence="7 8">
    <name type="scientific">Lachnellula hyalina</name>
    <dbReference type="NCBI Taxonomy" id="1316788"/>
    <lineage>
        <taxon>Eukaryota</taxon>
        <taxon>Fungi</taxon>
        <taxon>Dikarya</taxon>
        <taxon>Ascomycota</taxon>
        <taxon>Pezizomycotina</taxon>
        <taxon>Leotiomycetes</taxon>
        <taxon>Helotiales</taxon>
        <taxon>Lachnaceae</taxon>
        <taxon>Lachnellula</taxon>
    </lineage>
</organism>
<dbReference type="OrthoDB" id="629492at2759"/>
<comment type="caution">
    <text evidence="7">The sequence shown here is derived from an EMBL/GenBank/DDBJ whole genome shotgun (WGS) entry which is preliminary data.</text>
</comment>
<dbReference type="GO" id="GO:0005737">
    <property type="term" value="C:cytoplasm"/>
    <property type="evidence" value="ECO:0007669"/>
    <property type="project" value="TreeGrafter"/>
</dbReference>
<dbReference type="GO" id="GO:0061630">
    <property type="term" value="F:ubiquitin protein ligase activity"/>
    <property type="evidence" value="ECO:0007669"/>
    <property type="project" value="UniProtKB-EC"/>
</dbReference>
<keyword evidence="3" id="KW-0677">Repeat</keyword>
<protein>
    <submittedName>
        <fullName evidence="7">STIP1 homology and U box-containing protein</fullName>
    </submittedName>
</protein>
<dbReference type="PANTHER" id="PTHR46803:SF2">
    <property type="entry name" value="E3 UBIQUITIN-PROTEIN LIGASE CHIP"/>
    <property type="match status" value="1"/>
</dbReference>
<dbReference type="GO" id="GO:0006515">
    <property type="term" value="P:protein quality control for misfolded or incompletely synthesized proteins"/>
    <property type="evidence" value="ECO:0007669"/>
    <property type="project" value="TreeGrafter"/>
</dbReference>
<accession>A0A8H8QZ38</accession>
<reference evidence="7 8" key="1">
    <citation type="submission" date="2018-05" db="EMBL/GenBank/DDBJ databases">
        <title>Genome sequencing and assembly of the regulated plant pathogen Lachnellula willkommii and related sister species for the development of diagnostic species identification markers.</title>
        <authorList>
            <person name="Giroux E."/>
            <person name="Bilodeau G."/>
        </authorList>
    </citation>
    <scope>NUCLEOTIDE SEQUENCE [LARGE SCALE GENOMIC DNA]</scope>
    <source>
        <strain evidence="7 8">CBS 185.66</strain>
    </source>
</reference>
<keyword evidence="8" id="KW-1185">Reference proteome</keyword>
<sequence length="261" mass="28863">MQKFLIPKLYPHDPTNPLLHTNLAMALLKLSSWARVITASSASIALLPENMKAYYYLAQAQIALHETAEAVVNSRKAHALCVKEIEGGGKGGASLGVISQLVMRCLKEDWERREEVRLAGLEGTLRSVVGALERERDGKIAGLGDAGVEGEGGKEREEGIRREYEGMIADVRATFEAAGKVERRKVPDWAIDAIQFGVMLDPVVTKTGNSYERSSIMEHLKRSPTDPLTRDPLRVEDLRPNLALKAACEEFLKENGWAVDW</sequence>
<dbReference type="GO" id="GO:0000209">
    <property type="term" value="P:protein polyubiquitination"/>
    <property type="evidence" value="ECO:0007669"/>
    <property type="project" value="TreeGrafter"/>
</dbReference>
<evidence type="ECO:0000259" key="6">
    <source>
        <dbReference type="PROSITE" id="PS51698"/>
    </source>
</evidence>
<dbReference type="GO" id="GO:0003755">
    <property type="term" value="F:peptidyl-prolyl cis-trans isomerase activity"/>
    <property type="evidence" value="ECO:0007669"/>
    <property type="project" value="UniProtKB-KW"/>
</dbReference>
<keyword evidence="5" id="KW-0413">Isomerase</keyword>
<dbReference type="AlphaFoldDB" id="A0A8H8QZ38"/>
<feature type="domain" description="U-box" evidence="6">
    <location>
        <begin position="185"/>
        <end position="258"/>
    </location>
</feature>
<keyword evidence="2" id="KW-0808">Transferase</keyword>
<dbReference type="SMART" id="SM00504">
    <property type="entry name" value="Ubox"/>
    <property type="match status" value="1"/>
</dbReference>
<keyword evidence="4" id="KW-0833">Ubl conjugation pathway</keyword>
<dbReference type="SUPFAM" id="SSF57850">
    <property type="entry name" value="RING/U-box"/>
    <property type="match status" value="1"/>
</dbReference>
<evidence type="ECO:0000256" key="2">
    <source>
        <dbReference type="ARBA" id="ARBA00022679"/>
    </source>
</evidence>
<gene>
    <name evidence="7" type="primary">STUB1</name>
    <name evidence="7" type="ORF">LHYA1_G006584</name>
</gene>
<comment type="catalytic activity">
    <reaction evidence="1">
        <text>S-ubiquitinyl-[E2 ubiquitin-conjugating enzyme]-L-cysteine + [acceptor protein]-L-lysine = [E2 ubiquitin-conjugating enzyme]-L-cysteine + N(6)-ubiquitinyl-[acceptor protein]-L-lysine.</text>
        <dbReference type="EC" id="2.3.2.27"/>
    </reaction>
</comment>
<evidence type="ECO:0000313" key="8">
    <source>
        <dbReference type="Proteomes" id="UP000431533"/>
    </source>
</evidence>
<dbReference type="Gene3D" id="1.25.40.10">
    <property type="entry name" value="Tetratricopeptide repeat domain"/>
    <property type="match status" value="1"/>
</dbReference>
<proteinExistence type="predicted"/>
<dbReference type="PROSITE" id="PS51698">
    <property type="entry name" value="U_BOX"/>
    <property type="match status" value="1"/>
</dbReference>
<dbReference type="InterPro" id="IPR011990">
    <property type="entry name" value="TPR-like_helical_dom_sf"/>
</dbReference>
<dbReference type="EMBL" id="QGMH01000097">
    <property type="protein sequence ID" value="TVY25373.1"/>
    <property type="molecule type" value="Genomic_DNA"/>
</dbReference>
<dbReference type="SUPFAM" id="SSF48452">
    <property type="entry name" value="TPR-like"/>
    <property type="match status" value="1"/>
</dbReference>
<dbReference type="Gene3D" id="3.30.40.10">
    <property type="entry name" value="Zinc/RING finger domain, C3HC4 (zinc finger)"/>
    <property type="match status" value="1"/>
</dbReference>
<dbReference type="GO" id="GO:0071218">
    <property type="term" value="P:cellular response to misfolded protein"/>
    <property type="evidence" value="ECO:0007669"/>
    <property type="project" value="TreeGrafter"/>
</dbReference>
<dbReference type="Pfam" id="PF04564">
    <property type="entry name" value="U-box"/>
    <property type="match status" value="1"/>
</dbReference>
<evidence type="ECO:0000256" key="3">
    <source>
        <dbReference type="ARBA" id="ARBA00022737"/>
    </source>
</evidence>
<keyword evidence="5" id="KW-0697">Rotamase</keyword>
<dbReference type="InterPro" id="IPR003613">
    <property type="entry name" value="Ubox_domain"/>
</dbReference>
<dbReference type="PANTHER" id="PTHR46803">
    <property type="entry name" value="E3 UBIQUITIN-PROTEIN LIGASE CHIP"/>
    <property type="match status" value="1"/>
</dbReference>
<evidence type="ECO:0000313" key="7">
    <source>
        <dbReference type="EMBL" id="TVY25373.1"/>
    </source>
</evidence>
<dbReference type="GeneID" id="41986782"/>
<evidence type="ECO:0000256" key="5">
    <source>
        <dbReference type="ARBA" id="ARBA00023110"/>
    </source>
</evidence>
<dbReference type="GO" id="GO:0045862">
    <property type="term" value="P:positive regulation of proteolysis"/>
    <property type="evidence" value="ECO:0007669"/>
    <property type="project" value="TreeGrafter"/>
</dbReference>
<dbReference type="RefSeq" id="XP_031004161.1">
    <property type="nucleotide sequence ID" value="XM_031151521.1"/>
</dbReference>
<evidence type="ECO:0000256" key="4">
    <source>
        <dbReference type="ARBA" id="ARBA00022786"/>
    </source>
</evidence>
<name>A0A8H8QZ38_9HELO</name>
<dbReference type="InterPro" id="IPR013083">
    <property type="entry name" value="Znf_RING/FYVE/PHD"/>
</dbReference>